<proteinExistence type="predicted"/>
<accession>A0A6C0DA91</accession>
<dbReference type="EMBL" id="MN739577">
    <property type="protein sequence ID" value="QHT13946.1"/>
    <property type="molecule type" value="Genomic_DNA"/>
</dbReference>
<dbReference type="AlphaFoldDB" id="A0A6C0DA91"/>
<organism evidence="1">
    <name type="scientific">viral metagenome</name>
    <dbReference type="NCBI Taxonomy" id="1070528"/>
    <lineage>
        <taxon>unclassified sequences</taxon>
        <taxon>metagenomes</taxon>
        <taxon>organismal metagenomes</taxon>
    </lineage>
</organism>
<reference evidence="1" key="1">
    <citation type="journal article" date="2020" name="Nature">
        <title>Giant virus diversity and host interactions through global metagenomics.</title>
        <authorList>
            <person name="Schulz F."/>
            <person name="Roux S."/>
            <person name="Paez-Espino D."/>
            <person name="Jungbluth S."/>
            <person name="Walsh D.A."/>
            <person name="Denef V.J."/>
            <person name="McMahon K.D."/>
            <person name="Konstantinidis K.T."/>
            <person name="Eloe-Fadrosh E.A."/>
            <person name="Kyrpides N.C."/>
            <person name="Woyke T."/>
        </authorList>
    </citation>
    <scope>NUCLEOTIDE SEQUENCE</scope>
    <source>
        <strain evidence="1">GVMAG-M-3300023174-134</strain>
    </source>
</reference>
<sequence length="144" mass="17794">MENKLWKKIPTDVFINNIIPYTYQKQHDDLLNDIRNFTFVYRIIKNYYFFDLNEYCLLVDLVSFCTNHLCNDSNINRSKMSFINFLERNIIFKKMPLDKKFEYIKLKFYFNLHSKTEMKIKFLFGLLTPFERARFINEYIIIYE</sequence>
<evidence type="ECO:0000313" key="1">
    <source>
        <dbReference type="EMBL" id="QHT13946.1"/>
    </source>
</evidence>
<protein>
    <submittedName>
        <fullName evidence="1">Uncharacterized protein</fullName>
    </submittedName>
</protein>
<name>A0A6C0DA91_9ZZZZ</name>